<protein>
    <recommendedName>
        <fullName evidence="4">DUF1499 domain-containing protein</fullName>
    </recommendedName>
</protein>
<feature type="signal peptide" evidence="1">
    <location>
        <begin position="1"/>
        <end position="20"/>
    </location>
</feature>
<dbReference type="InterPro" id="IPR010865">
    <property type="entry name" value="DUF1499"/>
</dbReference>
<gene>
    <name evidence="2" type="ORF">PECAL_5P07650</name>
</gene>
<organism evidence="2 3">
    <name type="scientific">Pelagomonas calceolata</name>
    <dbReference type="NCBI Taxonomy" id="35677"/>
    <lineage>
        <taxon>Eukaryota</taxon>
        <taxon>Sar</taxon>
        <taxon>Stramenopiles</taxon>
        <taxon>Ochrophyta</taxon>
        <taxon>Pelagophyceae</taxon>
        <taxon>Pelagomonadales</taxon>
        <taxon>Pelagomonadaceae</taxon>
        <taxon>Pelagomonas</taxon>
    </lineage>
</organism>
<keyword evidence="3" id="KW-1185">Reference proteome</keyword>
<accession>A0A8J2WQC6</accession>
<dbReference type="Pfam" id="PF07386">
    <property type="entry name" value="DUF1499"/>
    <property type="match status" value="1"/>
</dbReference>
<evidence type="ECO:0000256" key="1">
    <source>
        <dbReference type="SAM" id="SignalP"/>
    </source>
</evidence>
<dbReference type="AlphaFoldDB" id="A0A8J2WQC6"/>
<proteinExistence type="predicted"/>
<keyword evidence="1" id="KW-0732">Signal</keyword>
<sequence length="227" mass="25503">MAHMPRLVTLLLLVTEHASGILFKPCLKPRLRPRFGLKRCRRRRRRFIRPPPNPLPLYLGVMGAPVYGRDILPFLGGLIDFEALEPRSSPNEYLAAPVDAAPLFNDTAKRIVAPTYPVSAEELRTSFENALAKRQPFNGDFWAKPVQEDSDAFASRFVYVERTPLFRFPDVVNVQFLEVGNGTSTLILHSASVYGLDDLGKNRERVEDLLKRISDLPANMTATAVSV</sequence>
<dbReference type="OrthoDB" id="200357at2759"/>
<dbReference type="EMBL" id="CAKKNE010000005">
    <property type="protein sequence ID" value="CAH0376200.1"/>
    <property type="molecule type" value="Genomic_DNA"/>
</dbReference>
<evidence type="ECO:0008006" key="4">
    <source>
        <dbReference type="Google" id="ProtNLM"/>
    </source>
</evidence>
<feature type="chain" id="PRO_5035172572" description="DUF1499 domain-containing protein" evidence="1">
    <location>
        <begin position="21"/>
        <end position="227"/>
    </location>
</feature>
<evidence type="ECO:0000313" key="2">
    <source>
        <dbReference type="EMBL" id="CAH0376200.1"/>
    </source>
</evidence>
<evidence type="ECO:0000313" key="3">
    <source>
        <dbReference type="Proteomes" id="UP000789595"/>
    </source>
</evidence>
<dbReference type="Proteomes" id="UP000789595">
    <property type="component" value="Unassembled WGS sequence"/>
</dbReference>
<comment type="caution">
    <text evidence="2">The sequence shown here is derived from an EMBL/GenBank/DDBJ whole genome shotgun (WGS) entry which is preliminary data.</text>
</comment>
<reference evidence="2" key="1">
    <citation type="submission" date="2021-11" db="EMBL/GenBank/DDBJ databases">
        <authorList>
            <consortium name="Genoscope - CEA"/>
            <person name="William W."/>
        </authorList>
    </citation>
    <scope>NUCLEOTIDE SEQUENCE</scope>
</reference>
<name>A0A8J2WQC6_9STRA</name>